<organism evidence="5 6">
    <name type="scientific">Thiomonas arsenitoxydans (strain DSM 22701 / CIP 110005 / 3As)</name>
    <dbReference type="NCBI Taxonomy" id="426114"/>
    <lineage>
        <taxon>Bacteria</taxon>
        <taxon>Pseudomonadati</taxon>
        <taxon>Pseudomonadota</taxon>
        <taxon>Betaproteobacteria</taxon>
        <taxon>Burkholderiales</taxon>
        <taxon>Thiomonas</taxon>
    </lineage>
</organism>
<dbReference type="CDD" id="cd06225">
    <property type="entry name" value="HAMP"/>
    <property type="match status" value="1"/>
</dbReference>
<keyword evidence="3" id="KW-0472">Membrane</keyword>
<dbReference type="GO" id="GO:0006935">
    <property type="term" value="P:chemotaxis"/>
    <property type="evidence" value="ECO:0007669"/>
    <property type="project" value="UniProtKB-KW"/>
</dbReference>
<evidence type="ECO:0000313" key="5">
    <source>
        <dbReference type="EMBL" id="MBN8744198.1"/>
    </source>
</evidence>
<dbReference type="PANTHER" id="PTHR43531">
    <property type="entry name" value="PROTEIN ICFG"/>
    <property type="match status" value="1"/>
</dbReference>
<dbReference type="SMART" id="SM00304">
    <property type="entry name" value="HAMP"/>
    <property type="match status" value="1"/>
</dbReference>
<comment type="caution">
    <text evidence="5">The sequence shown here is derived from an EMBL/GenBank/DDBJ whole genome shotgun (WGS) entry which is preliminary data.</text>
</comment>
<dbReference type="RefSeq" id="WP_276729704.1">
    <property type="nucleotide sequence ID" value="NZ_JAFKMR010000016.1"/>
</dbReference>
<reference evidence="5" key="1">
    <citation type="submission" date="2021-02" db="EMBL/GenBank/DDBJ databases">
        <title>Thiocyanate and organic carbon inputs drive convergent selection for specific autotrophic Afipia and Thiobacillus strains within complex microbiomes.</title>
        <authorList>
            <person name="Huddy R.J."/>
            <person name="Sachdeva R."/>
            <person name="Kadzinga F."/>
            <person name="Kantor R.S."/>
            <person name="Harrison S.T.L."/>
            <person name="Banfield J.F."/>
        </authorList>
    </citation>
    <scope>NUCLEOTIDE SEQUENCE</scope>
    <source>
        <strain evidence="5">SCN18_13_7_16_R3_B_64_19</strain>
    </source>
</reference>
<feature type="transmembrane region" description="Helical" evidence="3">
    <location>
        <begin position="188"/>
        <end position="207"/>
    </location>
</feature>
<evidence type="ECO:0000313" key="6">
    <source>
        <dbReference type="Proteomes" id="UP000664800"/>
    </source>
</evidence>
<feature type="domain" description="HAMP" evidence="4">
    <location>
        <begin position="209"/>
        <end position="261"/>
    </location>
</feature>
<dbReference type="AlphaFoldDB" id="A0A8I1MVD4"/>
<comment type="similarity">
    <text evidence="2">Belongs to the methyl-accepting chemotaxis (MCP) protein family.</text>
</comment>
<dbReference type="Gene3D" id="6.10.340.10">
    <property type="match status" value="1"/>
</dbReference>
<keyword evidence="1" id="KW-0145">Chemotaxis</keyword>
<evidence type="ECO:0000256" key="1">
    <source>
        <dbReference type="ARBA" id="ARBA00022500"/>
    </source>
</evidence>
<dbReference type="GO" id="GO:0005886">
    <property type="term" value="C:plasma membrane"/>
    <property type="evidence" value="ECO:0007669"/>
    <property type="project" value="TreeGrafter"/>
</dbReference>
<dbReference type="SUPFAM" id="SSF158472">
    <property type="entry name" value="HAMP domain-like"/>
    <property type="match status" value="1"/>
</dbReference>
<name>A0A8I1MVD4_THIA3</name>
<keyword evidence="3" id="KW-0812">Transmembrane</keyword>
<dbReference type="Proteomes" id="UP000664800">
    <property type="component" value="Unassembled WGS sequence"/>
</dbReference>
<dbReference type="InterPro" id="IPR051310">
    <property type="entry name" value="MCP_chemotaxis"/>
</dbReference>
<protein>
    <submittedName>
        <fullName evidence="5">HAMP domain-containing protein</fullName>
    </submittedName>
</protein>
<gene>
    <name evidence="5" type="ORF">J0I24_07780</name>
</gene>
<dbReference type="EMBL" id="JAFKMR010000016">
    <property type="protein sequence ID" value="MBN8744198.1"/>
    <property type="molecule type" value="Genomic_DNA"/>
</dbReference>
<dbReference type="InterPro" id="IPR024478">
    <property type="entry name" value="HlyB_4HB_MCP"/>
</dbReference>
<evidence type="ECO:0000259" key="4">
    <source>
        <dbReference type="PROSITE" id="PS50885"/>
    </source>
</evidence>
<dbReference type="GO" id="GO:0004888">
    <property type="term" value="F:transmembrane signaling receptor activity"/>
    <property type="evidence" value="ECO:0007669"/>
    <property type="project" value="TreeGrafter"/>
</dbReference>
<evidence type="ECO:0000256" key="2">
    <source>
        <dbReference type="ARBA" id="ARBA00029447"/>
    </source>
</evidence>
<dbReference type="Pfam" id="PF00672">
    <property type="entry name" value="HAMP"/>
    <property type="match status" value="1"/>
</dbReference>
<sequence>MFNNLRIGTRLSLAFGLLIVLLLANAAFGLYEASRIQSHMQLVVQNRLAKERAVTIIANSSQNTTRIMLRSLLSQQFSDADRALIAEQRVNADAAFKTLESLQPTPQLQTRLDNLRAIIAKGRAAQQTAVPEMQRSNFGAAAADYLKSGLIVSREVRQETAAIETMLRGQTDALYAQSEADFVAARNASIGLAVLALLLAIAAAWLITRSITRPLAEAVSVTQRVAEGDLSVRVASTSKDETGQLLSALGEMVGRLTSVIGSVRSSAEQLLS</sequence>
<dbReference type="InterPro" id="IPR003660">
    <property type="entry name" value="HAMP_dom"/>
</dbReference>
<feature type="non-terminal residue" evidence="5">
    <location>
        <position position="272"/>
    </location>
</feature>
<dbReference type="GO" id="GO:0007165">
    <property type="term" value="P:signal transduction"/>
    <property type="evidence" value="ECO:0007669"/>
    <property type="project" value="InterPro"/>
</dbReference>
<dbReference type="PROSITE" id="PS50885">
    <property type="entry name" value="HAMP"/>
    <property type="match status" value="1"/>
</dbReference>
<keyword evidence="3" id="KW-1133">Transmembrane helix</keyword>
<dbReference type="PANTHER" id="PTHR43531:SF11">
    <property type="entry name" value="METHYL-ACCEPTING CHEMOTAXIS PROTEIN 3"/>
    <property type="match status" value="1"/>
</dbReference>
<proteinExistence type="inferred from homology"/>
<evidence type="ECO:0000256" key="3">
    <source>
        <dbReference type="SAM" id="Phobius"/>
    </source>
</evidence>
<dbReference type="Pfam" id="PF12729">
    <property type="entry name" value="4HB_MCP_1"/>
    <property type="match status" value="1"/>
</dbReference>
<accession>A0A8I1MVD4</accession>